<evidence type="ECO:0000313" key="1">
    <source>
        <dbReference type="Proteomes" id="UP000887563"/>
    </source>
</evidence>
<evidence type="ECO:0000313" key="2">
    <source>
        <dbReference type="WBParaSite" id="Minc3s00030g01837"/>
    </source>
</evidence>
<protein>
    <submittedName>
        <fullName evidence="2">Candidate secreted effector</fullName>
    </submittedName>
</protein>
<dbReference type="AlphaFoldDB" id="A0A914KKK4"/>
<dbReference type="Proteomes" id="UP000887563">
    <property type="component" value="Unplaced"/>
</dbReference>
<proteinExistence type="predicted"/>
<reference evidence="2" key="1">
    <citation type="submission" date="2022-11" db="UniProtKB">
        <authorList>
            <consortium name="WormBaseParasite"/>
        </authorList>
    </citation>
    <scope>IDENTIFICATION</scope>
</reference>
<keyword evidence="1" id="KW-1185">Reference proteome</keyword>
<dbReference type="WBParaSite" id="Minc3s00030g01837">
    <property type="protein sequence ID" value="Minc3s00030g01837"/>
    <property type="gene ID" value="Minc3s00030g01837"/>
</dbReference>
<organism evidence="1 2">
    <name type="scientific">Meloidogyne incognita</name>
    <name type="common">Southern root-knot nematode worm</name>
    <name type="synonym">Oxyuris incognita</name>
    <dbReference type="NCBI Taxonomy" id="6306"/>
    <lineage>
        <taxon>Eukaryota</taxon>
        <taxon>Metazoa</taxon>
        <taxon>Ecdysozoa</taxon>
        <taxon>Nematoda</taxon>
        <taxon>Chromadorea</taxon>
        <taxon>Rhabditida</taxon>
        <taxon>Tylenchina</taxon>
        <taxon>Tylenchomorpha</taxon>
        <taxon>Tylenchoidea</taxon>
        <taxon>Meloidogynidae</taxon>
        <taxon>Meloidogyninae</taxon>
        <taxon>Meloidogyne</taxon>
        <taxon>Meloidogyne incognita group</taxon>
    </lineage>
</organism>
<name>A0A914KKK4_MELIC</name>
<sequence>MAAAYRSRVRCSRGRSCCGHCRSSSRGDFQEIERYIIIPIEKDHNAVPLNFF</sequence>
<accession>A0A914KKK4</accession>